<dbReference type="OrthoDB" id="432719at2759"/>
<dbReference type="STRING" id="400682.A0A1X7SIM0"/>
<dbReference type="Gene3D" id="3.30.70.100">
    <property type="match status" value="3"/>
</dbReference>
<dbReference type="InParanoid" id="A0A1X7SIM0"/>
<keyword evidence="2" id="KW-0406">Ion transport</keyword>
<evidence type="ECO:0000256" key="4">
    <source>
        <dbReference type="SAM" id="MobiDB-lite"/>
    </source>
</evidence>
<dbReference type="InterPro" id="IPR036163">
    <property type="entry name" value="HMA_dom_sf"/>
</dbReference>
<dbReference type="OMA" id="ANQHHNE"/>
<proteinExistence type="predicted"/>
<feature type="domain" description="HMA" evidence="5">
    <location>
        <begin position="194"/>
        <end position="260"/>
    </location>
</feature>
<feature type="domain" description="HMA" evidence="5">
    <location>
        <begin position="321"/>
        <end position="387"/>
    </location>
</feature>
<keyword evidence="2" id="KW-0813">Transport</keyword>
<dbReference type="GO" id="GO:0005507">
    <property type="term" value="F:copper ion binding"/>
    <property type="evidence" value="ECO:0007669"/>
    <property type="project" value="InterPro"/>
</dbReference>
<name>A0A1X7SIM0_AMPQE</name>
<dbReference type="eggNOG" id="KOG0207">
    <property type="taxonomic scope" value="Eukaryota"/>
</dbReference>
<reference evidence="6" key="1">
    <citation type="submission" date="2017-05" db="UniProtKB">
        <authorList>
            <consortium name="EnsemblMetazoa"/>
        </authorList>
    </citation>
    <scope>IDENTIFICATION</scope>
</reference>
<dbReference type="GO" id="GO:0006825">
    <property type="term" value="P:copper ion transport"/>
    <property type="evidence" value="ECO:0007669"/>
    <property type="project" value="UniProtKB-KW"/>
</dbReference>
<evidence type="ECO:0000313" key="6">
    <source>
        <dbReference type="EnsemblMetazoa" id="Aqu2.1.01897_001"/>
    </source>
</evidence>
<accession>A0A1X7SIM0</accession>
<evidence type="ECO:0000259" key="5">
    <source>
        <dbReference type="PROSITE" id="PS50846"/>
    </source>
</evidence>
<organism evidence="6">
    <name type="scientific">Amphimedon queenslandica</name>
    <name type="common">Sponge</name>
    <dbReference type="NCBI Taxonomy" id="400682"/>
    <lineage>
        <taxon>Eukaryota</taxon>
        <taxon>Metazoa</taxon>
        <taxon>Porifera</taxon>
        <taxon>Demospongiae</taxon>
        <taxon>Heteroscleromorpha</taxon>
        <taxon>Haplosclerida</taxon>
        <taxon>Niphatidae</taxon>
        <taxon>Amphimedon</taxon>
    </lineage>
</organism>
<dbReference type="InterPro" id="IPR006121">
    <property type="entry name" value="HMA_dom"/>
</dbReference>
<evidence type="ECO:0000256" key="3">
    <source>
        <dbReference type="ARBA" id="ARBA00023008"/>
    </source>
</evidence>
<dbReference type="EnsemblMetazoa" id="Aqu2.1.01897_001">
    <property type="protein sequence ID" value="Aqu2.1.01897_001"/>
    <property type="gene ID" value="Aqu2.1.01897"/>
</dbReference>
<feature type="domain" description="HMA" evidence="5">
    <location>
        <begin position="72"/>
        <end position="138"/>
    </location>
</feature>
<dbReference type="NCBIfam" id="TIGR00003">
    <property type="entry name" value="copper ion binding protein"/>
    <property type="match status" value="2"/>
</dbReference>
<protein>
    <recommendedName>
        <fullName evidence="5">HMA domain-containing protein</fullName>
    </recommendedName>
</protein>
<dbReference type="SUPFAM" id="SSF55008">
    <property type="entry name" value="HMA, heavy metal-associated domain"/>
    <property type="match status" value="3"/>
</dbReference>
<evidence type="ECO:0000256" key="2">
    <source>
        <dbReference type="ARBA" id="ARBA00022796"/>
    </source>
</evidence>
<dbReference type="AlphaFoldDB" id="A0A1X7SIM0"/>
<dbReference type="FunFam" id="3.30.70.100:FF:000001">
    <property type="entry name" value="ATPase copper transporting beta"/>
    <property type="match status" value="3"/>
</dbReference>
<dbReference type="Pfam" id="PF00403">
    <property type="entry name" value="HMA"/>
    <property type="match status" value="3"/>
</dbReference>
<dbReference type="PANTHER" id="PTHR46594:SF4">
    <property type="entry name" value="P-TYPE CATION-TRANSPORTING ATPASE"/>
    <property type="match status" value="1"/>
</dbReference>
<evidence type="ECO:0000256" key="1">
    <source>
        <dbReference type="ARBA" id="ARBA00022723"/>
    </source>
</evidence>
<sequence>MASSSSLEVCIYCSEGFPPALSSSARLIGPEERVISTSPESSTSLNDAILKHHQGKEIILKTSSPLSFSTSHVTLLSVEGMTCQSCVKLIQNTLPGQPGVSGAIVCLHHKEAFVEFDSTQTTPNDIAKAVYDMGFDAEVKWSHPQRPPSPLSPIPPQSPPSSPPAILEPNVLEPNIVIDDGRVSFSPSDEEPIKLVYIRIKGMSCNSCVSNITAALTSHIGVVSAHVSLSDEEATVQYNSKLVAVDDLRQVIEGLNSKFKVTDMPEGRVGGASYYDSKVPQRKKAKRKENEIVILSDSSLPPYRDHASGHALKRASSPESKKAQYKVTGMTCSSCVSKIERNLASKPGVYSATVALLAEKADVSYDPNVTDPDKISSAILGLGYNAQLLSQGEGLESGTVDLEVNVL</sequence>
<keyword evidence="1" id="KW-0479">Metal-binding</keyword>
<keyword evidence="3" id="KW-0186">Copper</keyword>
<feature type="region of interest" description="Disordered" evidence="4">
    <location>
        <begin position="142"/>
        <end position="165"/>
    </location>
</feature>
<dbReference type="InterPro" id="IPR006122">
    <property type="entry name" value="HMA_Cu_ion-bd"/>
</dbReference>
<dbReference type="PROSITE" id="PS01047">
    <property type="entry name" value="HMA_1"/>
    <property type="match status" value="3"/>
</dbReference>
<dbReference type="PRINTS" id="PR00942">
    <property type="entry name" value="CUATPASEI"/>
</dbReference>
<dbReference type="CDD" id="cd00371">
    <property type="entry name" value="HMA"/>
    <property type="match status" value="3"/>
</dbReference>
<keyword evidence="2" id="KW-0187">Copper transport</keyword>
<dbReference type="PANTHER" id="PTHR46594">
    <property type="entry name" value="P-TYPE CATION-TRANSPORTING ATPASE"/>
    <property type="match status" value="1"/>
</dbReference>
<dbReference type="PROSITE" id="PS50846">
    <property type="entry name" value="HMA_2"/>
    <property type="match status" value="3"/>
</dbReference>
<feature type="compositionally biased region" description="Pro residues" evidence="4">
    <location>
        <begin position="145"/>
        <end position="163"/>
    </location>
</feature>
<dbReference type="InterPro" id="IPR017969">
    <property type="entry name" value="Heavy-metal-associated_CS"/>
</dbReference>